<keyword evidence="3" id="KW-1185">Reference proteome</keyword>
<organism evidence="2 3">
    <name type="scientific">Agaribacter marinus</name>
    <dbReference type="NCBI Taxonomy" id="1431249"/>
    <lineage>
        <taxon>Bacteria</taxon>
        <taxon>Pseudomonadati</taxon>
        <taxon>Pseudomonadota</taxon>
        <taxon>Gammaproteobacteria</taxon>
        <taxon>Alteromonadales</taxon>
        <taxon>Alteromonadaceae</taxon>
        <taxon>Agaribacter</taxon>
    </lineage>
</organism>
<sequence length="60" mass="6939">MKYFGLVLLYVMTITLLSFGTNTIVLNPSWFYVLQIAVLLVALFWEDEGVVEDMRSDPHE</sequence>
<keyword evidence="1" id="KW-1133">Transmembrane helix</keyword>
<dbReference type="EMBL" id="BSOT01000005">
    <property type="protein sequence ID" value="GLR70727.1"/>
    <property type="molecule type" value="Genomic_DNA"/>
</dbReference>
<name>A0AA37WID3_9ALTE</name>
<reference evidence="2" key="2">
    <citation type="submission" date="2023-01" db="EMBL/GenBank/DDBJ databases">
        <title>Draft genome sequence of Agaribacter marinus strain NBRC 110023.</title>
        <authorList>
            <person name="Sun Q."/>
            <person name="Mori K."/>
        </authorList>
    </citation>
    <scope>NUCLEOTIDE SEQUENCE</scope>
    <source>
        <strain evidence="2">NBRC 110023</strain>
    </source>
</reference>
<gene>
    <name evidence="2" type="ORF">GCM10007852_16350</name>
</gene>
<keyword evidence="1" id="KW-0472">Membrane</keyword>
<evidence type="ECO:0000313" key="2">
    <source>
        <dbReference type="EMBL" id="GLR70727.1"/>
    </source>
</evidence>
<reference evidence="2" key="1">
    <citation type="journal article" date="2014" name="Int. J. Syst. Evol. Microbiol.">
        <title>Complete genome sequence of Corynebacterium casei LMG S-19264T (=DSM 44701T), isolated from a smear-ripened cheese.</title>
        <authorList>
            <consortium name="US DOE Joint Genome Institute (JGI-PGF)"/>
            <person name="Walter F."/>
            <person name="Albersmeier A."/>
            <person name="Kalinowski J."/>
            <person name="Ruckert C."/>
        </authorList>
    </citation>
    <scope>NUCLEOTIDE SEQUENCE</scope>
    <source>
        <strain evidence="2">NBRC 110023</strain>
    </source>
</reference>
<dbReference type="RefSeq" id="WP_284217010.1">
    <property type="nucleotide sequence ID" value="NZ_BSOT01000005.1"/>
</dbReference>
<dbReference type="Proteomes" id="UP001156601">
    <property type="component" value="Unassembled WGS sequence"/>
</dbReference>
<evidence type="ECO:0000256" key="1">
    <source>
        <dbReference type="SAM" id="Phobius"/>
    </source>
</evidence>
<proteinExistence type="predicted"/>
<evidence type="ECO:0000313" key="3">
    <source>
        <dbReference type="Proteomes" id="UP001156601"/>
    </source>
</evidence>
<feature type="transmembrane region" description="Helical" evidence="1">
    <location>
        <begin position="30"/>
        <end position="46"/>
    </location>
</feature>
<accession>A0AA37WID3</accession>
<dbReference type="AlphaFoldDB" id="A0AA37WID3"/>
<keyword evidence="1" id="KW-0812">Transmembrane</keyword>
<comment type="caution">
    <text evidence="2">The sequence shown here is derived from an EMBL/GenBank/DDBJ whole genome shotgun (WGS) entry which is preliminary data.</text>
</comment>
<protein>
    <submittedName>
        <fullName evidence="2">Uncharacterized protein</fullName>
    </submittedName>
</protein>